<evidence type="ECO:0000313" key="6">
    <source>
        <dbReference type="Proteomes" id="UP000318431"/>
    </source>
</evidence>
<feature type="domain" description="EAL" evidence="3">
    <location>
        <begin position="316"/>
        <end position="570"/>
    </location>
</feature>
<dbReference type="AlphaFoldDB" id="A0A562RDY9"/>
<dbReference type="InterPro" id="IPR000014">
    <property type="entry name" value="PAS"/>
</dbReference>
<reference evidence="5 6" key="1">
    <citation type="journal article" date="2015" name="Stand. Genomic Sci.">
        <title>Genomic Encyclopedia of Bacterial and Archaeal Type Strains, Phase III: the genomes of soil and plant-associated and newly described type strains.</title>
        <authorList>
            <person name="Whitman W.B."/>
            <person name="Woyke T."/>
            <person name="Klenk H.P."/>
            <person name="Zhou Y."/>
            <person name="Lilburn T.G."/>
            <person name="Beck B.J."/>
            <person name="De Vos P."/>
            <person name="Vandamme P."/>
            <person name="Eisen J.A."/>
            <person name="Garrity G."/>
            <person name="Hugenholtz P."/>
            <person name="Kyrpides N.C."/>
        </authorList>
    </citation>
    <scope>NUCLEOTIDE SEQUENCE [LARGE SCALE GENOMIC DNA]</scope>
    <source>
        <strain evidence="5 6">CGMCC 1.10822</strain>
    </source>
</reference>
<dbReference type="InterPro" id="IPR052155">
    <property type="entry name" value="Biofilm_reg_signaling"/>
</dbReference>
<dbReference type="EMBL" id="VLLB01000002">
    <property type="protein sequence ID" value="TWI67289.1"/>
    <property type="molecule type" value="Genomic_DNA"/>
</dbReference>
<feature type="domain" description="GGDEF" evidence="4">
    <location>
        <begin position="174"/>
        <end position="307"/>
    </location>
</feature>
<dbReference type="GO" id="GO:0071732">
    <property type="term" value="P:cellular response to nitric oxide"/>
    <property type="evidence" value="ECO:0007669"/>
    <property type="project" value="UniProtKB-ARBA"/>
</dbReference>
<evidence type="ECO:0000259" key="3">
    <source>
        <dbReference type="PROSITE" id="PS50883"/>
    </source>
</evidence>
<dbReference type="SMART" id="SM00267">
    <property type="entry name" value="GGDEF"/>
    <property type="match status" value="1"/>
</dbReference>
<dbReference type="PANTHER" id="PTHR44757:SF2">
    <property type="entry name" value="BIOFILM ARCHITECTURE MAINTENANCE PROTEIN MBAA"/>
    <property type="match status" value="1"/>
</dbReference>
<dbReference type="InterPro" id="IPR035919">
    <property type="entry name" value="EAL_sf"/>
</dbReference>
<dbReference type="NCBIfam" id="TIGR00254">
    <property type="entry name" value="GGDEF"/>
    <property type="match status" value="1"/>
</dbReference>
<accession>A0A562RDY9</accession>
<dbReference type="SUPFAM" id="SSF141868">
    <property type="entry name" value="EAL domain-like"/>
    <property type="match status" value="1"/>
</dbReference>
<comment type="caution">
    <text evidence="5">The sequence shown here is derived from an EMBL/GenBank/DDBJ whole genome shotgun (WGS) entry which is preliminary data.</text>
</comment>
<dbReference type="InterPro" id="IPR001633">
    <property type="entry name" value="EAL_dom"/>
</dbReference>
<proteinExistence type="predicted"/>
<dbReference type="SUPFAM" id="SSF55073">
    <property type="entry name" value="Nucleotide cyclase"/>
    <property type="match status" value="1"/>
</dbReference>
<dbReference type="RefSeq" id="WP_229474048.1">
    <property type="nucleotide sequence ID" value="NZ_VLLB01000002.1"/>
</dbReference>
<comment type="catalytic activity">
    <reaction evidence="1">
        <text>3',3'-c-di-GMP + H2O = 5'-phosphoguanylyl(3'-&gt;5')guanosine + H(+)</text>
        <dbReference type="Rhea" id="RHEA:24902"/>
        <dbReference type="ChEBI" id="CHEBI:15377"/>
        <dbReference type="ChEBI" id="CHEBI:15378"/>
        <dbReference type="ChEBI" id="CHEBI:58754"/>
        <dbReference type="ChEBI" id="CHEBI:58805"/>
        <dbReference type="EC" id="3.1.4.52"/>
    </reaction>
    <physiologicalReaction direction="left-to-right" evidence="1">
        <dbReference type="Rhea" id="RHEA:24903"/>
    </physiologicalReaction>
</comment>
<dbReference type="NCBIfam" id="TIGR00229">
    <property type="entry name" value="sensory_box"/>
    <property type="match status" value="1"/>
</dbReference>
<dbReference type="Proteomes" id="UP000318431">
    <property type="component" value="Unassembled WGS sequence"/>
</dbReference>
<protein>
    <submittedName>
        <fullName evidence="5">PAS domain S-box-containing protein/diguanylate cyclase (GGDEF)-like protein</fullName>
    </submittedName>
</protein>
<dbReference type="Pfam" id="PF13188">
    <property type="entry name" value="PAS_8"/>
    <property type="match status" value="1"/>
</dbReference>
<organism evidence="5 6">
    <name type="scientific">Pseudoduganella lurida</name>
    <dbReference type="NCBI Taxonomy" id="1036180"/>
    <lineage>
        <taxon>Bacteria</taxon>
        <taxon>Pseudomonadati</taxon>
        <taxon>Pseudomonadota</taxon>
        <taxon>Betaproteobacteria</taxon>
        <taxon>Burkholderiales</taxon>
        <taxon>Oxalobacteraceae</taxon>
        <taxon>Telluria group</taxon>
        <taxon>Pseudoduganella</taxon>
    </lineage>
</organism>
<dbReference type="GO" id="GO:0071111">
    <property type="term" value="F:cyclic-guanylate-specific phosphodiesterase activity"/>
    <property type="evidence" value="ECO:0007669"/>
    <property type="project" value="UniProtKB-EC"/>
</dbReference>
<keyword evidence="6" id="KW-1185">Reference proteome</keyword>
<dbReference type="PANTHER" id="PTHR44757">
    <property type="entry name" value="DIGUANYLATE CYCLASE DGCP"/>
    <property type="match status" value="1"/>
</dbReference>
<evidence type="ECO:0000313" key="5">
    <source>
        <dbReference type="EMBL" id="TWI67289.1"/>
    </source>
</evidence>
<dbReference type="PROSITE" id="PS50887">
    <property type="entry name" value="GGDEF"/>
    <property type="match status" value="1"/>
</dbReference>
<dbReference type="FunFam" id="3.30.70.270:FF:000001">
    <property type="entry name" value="Diguanylate cyclase domain protein"/>
    <property type="match status" value="1"/>
</dbReference>
<dbReference type="SUPFAM" id="SSF55785">
    <property type="entry name" value="PYP-like sensor domain (PAS domain)"/>
    <property type="match status" value="1"/>
</dbReference>
<name>A0A562RDY9_9BURK</name>
<gene>
    <name evidence="5" type="ORF">IP91_01402</name>
</gene>
<dbReference type="InterPro" id="IPR000160">
    <property type="entry name" value="GGDEF_dom"/>
</dbReference>
<dbReference type="Gene3D" id="3.30.450.20">
    <property type="entry name" value="PAS domain"/>
    <property type="match status" value="1"/>
</dbReference>
<feature type="region of interest" description="Disordered" evidence="2">
    <location>
        <begin position="1"/>
        <end position="20"/>
    </location>
</feature>
<sequence length="570" mass="63753">MRPFHRAPTRKTLPMQGRGWRSRRPLTRFDDLFQDHPQPMWIYDLTSLRFLRVNAAACRHYGYTQAEFLRMTMHDIRPPAAEGQGTLRPAEPSAVRTHIRRDGLPISVRISSHALIYEGRRARLVFALDVTEQMTAEQELKRQSTHDALTGLPNRNLFQDRLEQAIAYAVRYGHQLWVVVLDLDNFKLINDTLGHASGDTLLQTVAARLRAALRESETVARLGGDEFILLLLDQPAGSLSHRTVQAVLEAVSAPMRVDAHELALTCSMGVATYPRDGDSGPALFKHADIALYRAKDGGRNQLQFYTSEMNARVTERTLIEGHLRNALVRQEFVLYFQPRIDCVSGRVVGLEALLRWRQPELGLVPPDRFIGVAEETGRIVEIGEWVLYEACRQVKAWQDAGLPRVPVAVNVSARQFRQSGFVQEVNGALLASGLEPAYLELELTESLMMQNVEGVVAAMCELKESGVRLSIDDFGTGYSSLSYLRRFPLDYLKIDRSFVRDMLHDAPGGAIVRSMITLGHSLGCRIIAEGVETPDQLGYLAREGCDEIQGFLCSRPVPVEMAQVLLTAGG</sequence>
<evidence type="ECO:0000259" key="4">
    <source>
        <dbReference type="PROSITE" id="PS50887"/>
    </source>
</evidence>
<evidence type="ECO:0000256" key="2">
    <source>
        <dbReference type="SAM" id="MobiDB-lite"/>
    </source>
</evidence>
<dbReference type="CDD" id="cd01949">
    <property type="entry name" value="GGDEF"/>
    <property type="match status" value="1"/>
</dbReference>
<dbReference type="Pfam" id="PF00990">
    <property type="entry name" value="GGDEF"/>
    <property type="match status" value="1"/>
</dbReference>
<dbReference type="InterPro" id="IPR043128">
    <property type="entry name" value="Rev_trsase/Diguanyl_cyclase"/>
</dbReference>
<dbReference type="FunFam" id="3.20.20.450:FF:000001">
    <property type="entry name" value="Cyclic di-GMP phosphodiesterase yahA"/>
    <property type="match status" value="1"/>
</dbReference>
<dbReference type="InterPro" id="IPR035965">
    <property type="entry name" value="PAS-like_dom_sf"/>
</dbReference>
<dbReference type="SMART" id="SM00091">
    <property type="entry name" value="PAS"/>
    <property type="match status" value="1"/>
</dbReference>
<dbReference type="CDD" id="cd00130">
    <property type="entry name" value="PAS"/>
    <property type="match status" value="1"/>
</dbReference>
<dbReference type="Gene3D" id="3.30.70.270">
    <property type="match status" value="1"/>
</dbReference>
<evidence type="ECO:0000256" key="1">
    <source>
        <dbReference type="ARBA" id="ARBA00051114"/>
    </source>
</evidence>
<dbReference type="Pfam" id="PF00563">
    <property type="entry name" value="EAL"/>
    <property type="match status" value="1"/>
</dbReference>
<dbReference type="InterPro" id="IPR029787">
    <property type="entry name" value="Nucleotide_cyclase"/>
</dbReference>
<dbReference type="SMART" id="SM00052">
    <property type="entry name" value="EAL"/>
    <property type="match status" value="1"/>
</dbReference>
<dbReference type="PROSITE" id="PS50883">
    <property type="entry name" value="EAL"/>
    <property type="match status" value="1"/>
</dbReference>
<dbReference type="Gene3D" id="3.20.20.450">
    <property type="entry name" value="EAL domain"/>
    <property type="match status" value="1"/>
</dbReference>
<dbReference type="CDD" id="cd01948">
    <property type="entry name" value="EAL"/>
    <property type="match status" value="1"/>
</dbReference>